<evidence type="ECO:0000259" key="2">
    <source>
        <dbReference type="PROSITE" id="PS50802"/>
    </source>
</evidence>
<name>A0A894KCW3_9VIRU</name>
<feature type="compositionally biased region" description="Polar residues" evidence="1">
    <location>
        <begin position="59"/>
        <end position="72"/>
    </location>
</feature>
<feature type="region of interest" description="Disordered" evidence="1">
    <location>
        <begin position="149"/>
        <end position="181"/>
    </location>
</feature>
<dbReference type="PROSITE" id="PS50802">
    <property type="entry name" value="OTU"/>
    <property type="match status" value="1"/>
</dbReference>
<dbReference type="InterPro" id="IPR003323">
    <property type="entry name" value="OTU_dom"/>
</dbReference>
<evidence type="ECO:0000313" key="3">
    <source>
        <dbReference type="EMBL" id="QRW41789.1"/>
    </source>
</evidence>
<feature type="region of interest" description="Disordered" evidence="1">
    <location>
        <begin position="53"/>
        <end position="72"/>
    </location>
</feature>
<feature type="region of interest" description="Disordered" evidence="1">
    <location>
        <begin position="244"/>
        <end position="273"/>
    </location>
</feature>
<feature type="domain" description="OTU" evidence="2">
    <location>
        <begin position="287"/>
        <end position="434"/>
    </location>
</feature>
<dbReference type="Gene3D" id="3.90.70.80">
    <property type="match status" value="1"/>
</dbReference>
<evidence type="ECO:0000256" key="1">
    <source>
        <dbReference type="SAM" id="MobiDB-lite"/>
    </source>
</evidence>
<protein>
    <submittedName>
        <fullName evidence="3">Nsp4</fullName>
    </submittedName>
</protein>
<reference evidence="3" key="1">
    <citation type="journal article" date="2020" name="bioRxiv">
        <title>Single mosquito metatranscriptomics identifies vectors, emerging pathogens and reservoirs in one assay.</title>
        <authorList>
            <person name="Batson J."/>
            <person name="Dudas G."/>
            <person name="Haas-Stapleton E."/>
            <person name="Kistler A.L."/>
            <person name="Li L.M."/>
            <person name="Logan P."/>
            <person name="Ratnasiri K."/>
            <person name="Retallack H."/>
        </authorList>
    </citation>
    <scope>NUCLEOTIDE SEQUENCE</scope>
    <source>
        <strain evidence="3">CMS001_049_ALCO</strain>
    </source>
</reference>
<accession>A0A894KCW3</accession>
<organism evidence="3">
    <name type="scientific">Elemess virus</name>
    <dbReference type="NCBI Taxonomy" id="2800913"/>
    <lineage>
        <taxon>Viruses</taxon>
        <taxon>Riboviria</taxon>
    </lineage>
</organism>
<dbReference type="EMBL" id="MW434738">
    <property type="protein sequence ID" value="QRW41789.1"/>
    <property type="molecule type" value="Genomic_RNA"/>
</dbReference>
<proteinExistence type="predicted"/>
<feature type="compositionally biased region" description="Polar residues" evidence="1">
    <location>
        <begin position="149"/>
        <end position="170"/>
    </location>
</feature>
<sequence length="1143" mass="128813">MHWTIIVGYYLRVILKKVIYYLIISQPNYWKNIINYIIKTFAPTLSHANMSHAMEQQKDNNTPTPSITPAQPTSELSKKIALLFAKSITFEKMPNSQSNVSAGGGDFDNSAKKFLSQSQQIANATSIKHPALAQVDVKFNKGIPSSITINASKNVNDTPSDIGTPSSPETNDPKEVSSGNPTISLADMIALKKSQLNTANNNSKSQDNITNNDLLMQQDDLLLQNNMASSLSIKSDLTDEVIAQQSSGSNDELSDHASSHSENASDSEEESNFQALSEEIVKADLPFIMHDVPADGLCFFHAMSDALQHTCRFELSTDQLIQVSKRVIHLMEPNSQGIKDVCRFKQFRDYQDALASYDQRYGHPMIDGLIYANWLNLPLVILQYYTELEIHVLFPRAEQYSVLTVEELKELLLNVPRTLMLGFANKHFVSLRLEYDFNTTYSVFHTFRYDYFHYKHNKTINSNNVAKLYVQLSDVLLMMDVPADVVRGILFEHDDIKPSLPFSMPCRLTPIDCMEVNELNKYMLDVKNVKQLRNKEISRFRDQFSKLITLVDLILGRCPEQYAILATTSGYDIYSMFLSAIDRIAEYKESPSDYLDCIEHFTMVSPFYEKFMRTYKPMIAETLSITSPQQLKAPEEQPQVTSVVKVDLQQPLVPIGQSQEREVCEIDRNPIYDYQNELLSTYPLESRRDSDIMHKAEFFKTIHQNAYDLELIDVTKSLYNHLINCANETNDPYQAMTMAIAKEFKTDVFVNYADTQVLDHFIGFSSSSLAYVVIGDGNALIGKTAYTGHAPLNKSYVLTLPFFNGIEIRNQLYNSYVACENNLYRSIQRVIHNSNGSNAVIIPNAFEQSNTDGRPSVPNATEQNVFTGKKGKRVVSIIQPNTGHDILNWKTAISCVTKKNEFKSINYVLRASRYLFTEAPDTAPFAYVYQILHDEVNRALVYVNLGSQSKIAFVTVLFFSHDTSAVSISCLPRIVYRVAKDKVDLYAHNQIARLYLSCASSIVSNMGTKDHVLFESLKSQYSPKFEPYPVLSTYQSPTLTTGILSSLSPRYEIATTMLTSYTSQCSSQGFVTTTNNNGQQMLLLSCGTQMALSAMDVHKHSCSIKHHALTVDKSVLASKCKNCNTPYPHAALAFACSIACRKK</sequence>